<sequence length="161" mass="18888">MYTFEFLKEHELSNVIDIISQRIQWMDEKGMKQWNQGDYLSFYSSDYFLKHLQKQEILGMKEDGQIIGIVGFFHDDERWDHDDAYMYLHHLATLPSYHGVGALFVKACEDIAKQMGKRGIRLDCQKGNDAIHRFYDDMGYISKGEFTSGEYIGIRKEKLLG</sequence>
<dbReference type="SUPFAM" id="SSF55729">
    <property type="entry name" value="Acyl-CoA N-acyltransferases (Nat)"/>
    <property type="match status" value="1"/>
</dbReference>
<dbReference type="AlphaFoldDB" id="A0A7G9GJS1"/>
<evidence type="ECO:0000313" key="2">
    <source>
        <dbReference type="EMBL" id="QNM11053.1"/>
    </source>
</evidence>
<dbReference type="InterPro" id="IPR016181">
    <property type="entry name" value="Acyl_CoA_acyltransferase"/>
</dbReference>
<evidence type="ECO:0000259" key="1">
    <source>
        <dbReference type="PROSITE" id="PS51186"/>
    </source>
</evidence>
<dbReference type="GO" id="GO:0016747">
    <property type="term" value="F:acyltransferase activity, transferring groups other than amino-acyl groups"/>
    <property type="evidence" value="ECO:0007669"/>
    <property type="project" value="InterPro"/>
</dbReference>
<dbReference type="CDD" id="cd04301">
    <property type="entry name" value="NAT_SF"/>
    <property type="match status" value="1"/>
</dbReference>
<organism evidence="2 3">
    <name type="scientific">[Eubacterium] hominis</name>
    <dbReference type="NCBI Taxonomy" id="2764325"/>
    <lineage>
        <taxon>Bacteria</taxon>
        <taxon>Bacillati</taxon>
        <taxon>Bacillota</taxon>
        <taxon>Erysipelotrichia</taxon>
        <taxon>Erysipelotrichales</taxon>
        <taxon>Erysipelotrichaceae</taxon>
        <taxon>Amedibacillus</taxon>
    </lineage>
</organism>
<keyword evidence="3" id="KW-1185">Reference proteome</keyword>
<gene>
    <name evidence="2" type="ORF">H9Q80_12330</name>
</gene>
<dbReference type="RefSeq" id="WP_158552242.1">
    <property type="nucleotide sequence ID" value="NZ_CP060636.1"/>
</dbReference>
<accession>A0A7G9GJS1</accession>
<keyword evidence="2" id="KW-0808">Transferase</keyword>
<dbReference type="PROSITE" id="PS51186">
    <property type="entry name" value="GNAT"/>
    <property type="match status" value="1"/>
</dbReference>
<dbReference type="Gene3D" id="3.40.630.30">
    <property type="match status" value="1"/>
</dbReference>
<reference evidence="2 3" key="1">
    <citation type="submission" date="2020-08" db="EMBL/GenBank/DDBJ databases">
        <authorList>
            <person name="Liu C."/>
            <person name="Sun Q."/>
        </authorList>
    </citation>
    <scope>NUCLEOTIDE SEQUENCE [LARGE SCALE GENOMIC DNA]</scope>
    <source>
        <strain evidence="2 3">NSJ-61</strain>
    </source>
</reference>
<evidence type="ECO:0000313" key="3">
    <source>
        <dbReference type="Proteomes" id="UP000515856"/>
    </source>
</evidence>
<name>A0A7G9GJS1_9FIRM</name>
<dbReference type="KEGG" id="ehn:H9Q80_12330"/>
<dbReference type="EMBL" id="CP060636">
    <property type="protein sequence ID" value="QNM11053.1"/>
    <property type="molecule type" value="Genomic_DNA"/>
</dbReference>
<dbReference type="Proteomes" id="UP000515856">
    <property type="component" value="Chromosome"/>
</dbReference>
<proteinExistence type="predicted"/>
<feature type="domain" description="N-acetyltransferase" evidence="1">
    <location>
        <begin position="2"/>
        <end position="161"/>
    </location>
</feature>
<protein>
    <submittedName>
        <fullName evidence="2">GNAT family N-acetyltransferase</fullName>
    </submittedName>
</protein>
<dbReference type="InterPro" id="IPR000182">
    <property type="entry name" value="GNAT_dom"/>
</dbReference>
<dbReference type="Pfam" id="PF00583">
    <property type="entry name" value="Acetyltransf_1"/>
    <property type="match status" value="1"/>
</dbReference>